<name>A0A4R7CSM0_9SPHI</name>
<dbReference type="Gene3D" id="2.60.40.1120">
    <property type="entry name" value="Carboxypeptidase-like, regulatory domain"/>
    <property type="match status" value="1"/>
</dbReference>
<feature type="chain" id="PRO_5020312577" evidence="1">
    <location>
        <begin position="24"/>
        <end position="200"/>
    </location>
</feature>
<evidence type="ECO:0000256" key="1">
    <source>
        <dbReference type="SAM" id="SignalP"/>
    </source>
</evidence>
<feature type="signal peptide" evidence="1">
    <location>
        <begin position="1"/>
        <end position="23"/>
    </location>
</feature>
<keyword evidence="2" id="KW-0121">Carboxypeptidase</keyword>
<organism evidence="2 3">
    <name type="scientific">Sphingobacterium paludis</name>
    <dbReference type="NCBI Taxonomy" id="1476465"/>
    <lineage>
        <taxon>Bacteria</taxon>
        <taxon>Pseudomonadati</taxon>
        <taxon>Bacteroidota</taxon>
        <taxon>Sphingobacteriia</taxon>
        <taxon>Sphingobacteriales</taxon>
        <taxon>Sphingobacteriaceae</taxon>
        <taxon>Sphingobacterium</taxon>
    </lineage>
</organism>
<proteinExistence type="predicted"/>
<keyword evidence="1" id="KW-0732">Signal</keyword>
<accession>A0A4R7CSM0</accession>
<protein>
    <submittedName>
        <fullName evidence="2">Carboxypeptidase-like protein</fullName>
    </submittedName>
</protein>
<keyword evidence="3" id="KW-1185">Reference proteome</keyword>
<gene>
    <name evidence="2" type="ORF">B0I21_10858</name>
</gene>
<evidence type="ECO:0000313" key="2">
    <source>
        <dbReference type="EMBL" id="TDS11001.1"/>
    </source>
</evidence>
<dbReference type="Proteomes" id="UP000294752">
    <property type="component" value="Unassembled WGS sequence"/>
</dbReference>
<comment type="caution">
    <text evidence="2">The sequence shown here is derived from an EMBL/GenBank/DDBJ whole genome shotgun (WGS) entry which is preliminary data.</text>
</comment>
<sequence length="200" mass="21855">MKINGVWGYFVLFLLSLLSTVAAQGQQTSPIINASLVGKVIDANTKEPIEGATVQLEAVTHSVKTDAEGQFQFVTGQKLPFAVTVSYLGYEQKKLVISISPTVIALDPKISGLDEVVVVGYGAIKRKDLTGSVASLPSELLKQNVSSLDQVLKGGVSGVQVTHIWAARRRCQYKNTWRRLHSGRKRTFICHRRLPGIQPN</sequence>
<keyword evidence="2" id="KW-0378">Hydrolase</keyword>
<dbReference type="InterPro" id="IPR008969">
    <property type="entry name" value="CarboxyPept-like_regulatory"/>
</dbReference>
<dbReference type="SUPFAM" id="SSF49464">
    <property type="entry name" value="Carboxypeptidase regulatory domain-like"/>
    <property type="match status" value="1"/>
</dbReference>
<reference evidence="2 3" key="1">
    <citation type="submission" date="2019-03" db="EMBL/GenBank/DDBJ databases">
        <title>Genomic Encyclopedia of Type Strains, Phase III (KMG-III): the genomes of soil and plant-associated and newly described type strains.</title>
        <authorList>
            <person name="Whitman W."/>
        </authorList>
    </citation>
    <scope>NUCLEOTIDE SEQUENCE [LARGE SCALE GENOMIC DNA]</scope>
    <source>
        <strain evidence="2 3">CGMCC 1.12801</strain>
    </source>
</reference>
<keyword evidence="2" id="KW-0645">Protease</keyword>
<dbReference type="OrthoDB" id="9768177at2"/>
<dbReference type="RefSeq" id="WP_133641445.1">
    <property type="nucleotide sequence ID" value="NZ_SNZV01000008.1"/>
</dbReference>
<dbReference type="Pfam" id="PF13715">
    <property type="entry name" value="CarbopepD_reg_2"/>
    <property type="match status" value="1"/>
</dbReference>
<evidence type="ECO:0000313" key="3">
    <source>
        <dbReference type="Proteomes" id="UP000294752"/>
    </source>
</evidence>
<dbReference type="AlphaFoldDB" id="A0A4R7CSM0"/>
<dbReference type="GO" id="GO:0004180">
    <property type="term" value="F:carboxypeptidase activity"/>
    <property type="evidence" value="ECO:0007669"/>
    <property type="project" value="UniProtKB-KW"/>
</dbReference>
<dbReference type="EMBL" id="SNZV01000008">
    <property type="protein sequence ID" value="TDS11001.1"/>
    <property type="molecule type" value="Genomic_DNA"/>
</dbReference>